<evidence type="ECO:0000313" key="2">
    <source>
        <dbReference type="EMBL" id="WGH77321.1"/>
    </source>
</evidence>
<dbReference type="Gene3D" id="3.40.50.720">
    <property type="entry name" value="NAD(P)-binding Rossmann-like Domain"/>
    <property type="match status" value="1"/>
</dbReference>
<evidence type="ECO:0000256" key="1">
    <source>
        <dbReference type="ARBA" id="ARBA00006484"/>
    </source>
</evidence>
<sequence length="266" mass="27505">MATVEGAAMDMQLKGARVIVTAGAGGIGREIAMAFREEGARVAVCDLDPTALEELSSEAPEIFAEICDVAETAAAAGFVARAVAHLGGLDALVNNAGIAGPTAPVEEIDPHDWARTLEVCLTGQFNITRAAVPALRASRNGSITNMSSAAGRLGFARRAPYAAAKWGVVGFTKSLALELGPDGIRANAILPGLVAGDRQRRVMEARAQARGMGLAEIEAEAFAHVSIKDYVTARQIADQVLFLASPRGRTISGQAIAVDGDLGMLG</sequence>
<dbReference type="SUPFAM" id="SSF51735">
    <property type="entry name" value="NAD(P)-binding Rossmann-fold domains"/>
    <property type="match status" value="1"/>
</dbReference>
<dbReference type="RefSeq" id="WP_279963895.1">
    <property type="nucleotide sequence ID" value="NZ_CP122537.1"/>
</dbReference>
<dbReference type="InterPro" id="IPR050259">
    <property type="entry name" value="SDR"/>
</dbReference>
<name>A0ABY8L7H1_9RHOB</name>
<comment type="similarity">
    <text evidence="1">Belongs to the short-chain dehydrogenases/reductases (SDR) family.</text>
</comment>
<dbReference type="CDD" id="cd05233">
    <property type="entry name" value="SDR_c"/>
    <property type="match status" value="1"/>
</dbReference>
<organism evidence="2 3">
    <name type="scientific">Jannaschia ovalis</name>
    <dbReference type="NCBI Taxonomy" id="3038773"/>
    <lineage>
        <taxon>Bacteria</taxon>
        <taxon>Pseudomonadati</taxon>
        <taxon>Pseudomonadota</taxon>
        <taxon>Alphaproteobacteria</taxon>
        <taxon>Rhodobacterales</taxon>
        <taxon>Roseobacteraceae</taxon>
        <taxon>Jannaschia</taxon>
    </lineage>
</organism>
<dbReference type="InterPro" id="IPR020904">
    <property type="entry name" value="Sc_DH/Rdtase_CS"/>
</dbReference>
<dbReference type="PANTHER" id="PTHR42879:SF2">
    <property type="entry name" value="3-OXOACYL-[ACYL-CARRIER-PROTEIN] REDUCTASE FABG"/>
    <property type="match status" value="1"/>
</dbReference>
<dbReference type="InterPro" id="IPR002347">
    <property type="entry name" value="SDR_fam"/>
</dbReference>
<dbReference type="NCBIfam" id="NF009466">
    <property type="entry name" value="PRK12826.1-2"/>
    <property type="match status" value="1"/>
</dbReference>
<dbReference type="Pfam" id="PF13561">
    <property type="entry name" value="adh_short_C2"/>
    <property type="match status" value="1"/>
</dbReference>
<dbReference type="InterPro" id="IPR036291">
    <property type="entry name" value="NAD(P)-bd_dom_sf"/>
</dbReference>
<dbReference type="PRINTS" id="PR00080">
    <property type="entry name" value="SDRFAMILY"/>
</dbReference>
<dbReference type="PANTHER" id="PTHR42879">
    <property type="entry name" value="3-OXOACYL-(ACYL-CARRIER-PROTEIN) REDUCTASE"/>
    <property type="match status" value="1"/>
</dbReference>
<dbReference type="Proteomes" id="UP001243420">
    <property type="component" value="Chromosome"/>
</dbReference>
<accession>A0ABY8L7H1</accession>
<protein>
    <submittedName>
        <fullName evidence="2">SDR family oxidoreductase</fullName>
    </submittedName>
</protein>
<dbReference type="EMBL" id="CP122537">
    <property type="protein sequence ID" value="WGH77321.1"/>
    <property type="molecule type" value="Genomic_DNA"/>
</dbReference>
<dbReference type="PRINTS" id="PR00081">
    <property type="entry name" value="GDHRDH"/>
</dbReference>
<proteinExistence type="inferred from homology"/>
<keyword evidence="3" id="KW-1185">Reference proteome</keyword>
<reference evidence="2 3" key="1">
    <citation type="submission" date="2023-04" db="EMBL/GenBank/DDBJ databases">
        <title>Jannaschia ovalis sp. nov., a marine bacterium isolated from sea tidal flat.</title>
        <authorList>
            <person name="Kwon D.Y."/>
            <person name="Kim J.-J."/>
        </authorList>
    </citation>
    <scope>NUCLEOTIDE SEQUENCE [LARGE SCALE GENOMIC DNA]</scope>
    <source>
        <strain evidence="2 3">GRR-S6-38</strain>
    </source>
</reference>
<dbReference type="PROSITE" id="PS00061">
    <property type="entry name" value="ADH_SHORT"/>
    <property type="match status" value="1"/>
</dbReference>
<gene>
    <name evidence="2" type="ORF">P8627_09685</name>
</gene>
<evidence type="ECO:0000313" key="3">
    <source>
        <dbReference type="Proteomes" id="UP001243420"/>
    </source>
</evidence>